<organism evidence="1 2">
    <name type="scientific">Massilia aurea</name>
    <dbReference type="NCBI Taxonomy" id="373040"/>
    <lineage>
        <taxon>Bacteria</taxon>
        <taxon>Pseudomonadati</taxon>
        <taxon>Pseudomonadota</taxon>
        <taxon>Betaproteobacteria</taxon>
        <taxon>Burkholderiales</taxon>
        <taxon>Oxalobacteraceae</taxon>
        <taxon>Telluria group</taxon>
        <taxon>Massilia</taxon>
    </lineage>
</organism>
<sequence length="770" mass="82591">MTPTTEFPARRVLAGKAVSVIALARPQRVALVGANLITLALLSACGGGGADATMAEQVGVDAGISAAQTITKLPLQKTPPTPSPDKVIGANIITAGAVLTDFEIENEGAAQTNVPFTFGQVVAVGQLAKNEGLAARLSNGTLLRLQIDVKASHPDSSVRHVIVSGVLPTLAAGQIEKIQLVKTALQEKGGATLQDLAATGLSSNVVATVAGVRYSASLAQALVAPKPITWLSGTVANEWIVSAPLKAADGSEHPQLTASFAVRWYPGLEKQARVDVAVENAKTFKSGAYVLKYDVDVDVGGRSVYAKTGLTHYARARWHQKAWWNGAAAPAIHVRPNVSYLIASKAVSNYDLSTKPAETMLATFAKETNANTTGPMTIGPLVAYMGTTGGRGDIGPLPTWSVSYLLSLDKRARAAMMALADGSGTWSIHLRDENTGQPLRVDNEANSNVTTHSNLLKVGPLPAPRFAASPYSDDVAHQPSLAYLPYLLTGDYYYLEELQFWAAWNPLGTDPGNSGRGKGLLRWHQVRGQAWALRTLGHAAFITPDEHPLKDYFTKQLDNNLQFYYDAYVVGNPNQLGMYDGSGPNAAPIGGSPPWQDDYLTWSFGYLAELGFDKAQPIMLWKAKYPVGRMTAAGYCWIKASAYSLKIRDDDKSPVYDTFEKVYRANFSGTSISHEGGTKTHPLGLLFIDQPCASQAMADWFNASSTFIWGPRRMDGYADSTIGYPANLQPALAIAATAGVPNAQQAWSLFTTRDAKPKYQNGPQWNIIPR</sequence>
<dbReference type="RefSeq" id="WP_183554729.1">
    <property type="nucleotide sequence ID" value="NZ_JACHBX010000002.1"/>
</dbReference>
<accession>A0A7W9X0Q9</accession>
<dbReference type="Proteomes" id="UP000540787">
    <property type="component" value="Unassembled WGS sequence"/>
</dbReference>
<dbReference type="AlphaFoldDB" id="A0A7W9X0Q9"/>
<gene>
    <name evidence="1" type="ORF">HD842_002441</name>
</gene>
<keyword evidence="2" id="KW-1185">Reference proteome</keyword>
<proteinExistence type="predicted"/>
<evidence type="ECO:0000313" key="2">
    <source>
        <dbReference type="Proteomes" id="UP000540787"/>
    </source>
</evidence>
<name>A0A7W9X0Q9_9BURK</name>
<comment type="caution">
    <text evidence="1">The sequence shown here is derived from an EMBL/GenBank/DDBJ whole genome shotgun (WGS) entry which is preliminary data.</text>
</comment>
<reference evidence="1 2" key="1">
    <citation type="submission" date="2020-08" db="EMBL/GenBank/DDBJ databases">
        <title>The Agave Microbiome: Exploring the role of microbial communities in plant adaptations to desert environments.</title>
        <authorList>
            <person name="Partida-Martinez L.P."/>
        </authorList>
    </citation>
    <scope>NUCLEOTIDE SEQUENCE [LARGE SCALE GENOMIC DNA]</scope>
    <source>
        <strain evidence="1 2">AT3.2</strain>
    </source>
</reference>
<protein>
    <submittedName>
        <fullName evidence="1">Uncharacterized protein</fullName>
    </submittedName>
</protein>
<dbReference type="EMBL" id="JACHBX010000002">
    <property type="protein sequence ID" value="MBB6134299.1"/>
    <property type="molecule type" value="Genomic_DNA"/>
</dbReference>
<evidence type="ECO:0000313" key="1">
    <source>
        <dbReference type="EMBL" id="MBB6134299.1"/>
    </source>
</evidence>